<dbReference type="InterPro" id="IPR011011">
    <property type="entry name" value="Znf_FYVE_PHD"/>
</dbReference>
<keyword evidence="2" id="KW-0677">Repeat</keyword>
<evidence type="ECO:0000313" key="7">
    <source>
        <dbReference type="EMBL" id="KAK0064393.1"/>
    </source>
</evidence>
<feature type="compositionally biased region" description="Polar residues" evidence="4">
    <location>
        <begin position="479"/>
        <end position="489"/>
    </location>
</feature>
<feature type="compositionally biased region" description="Polar residues" evidence="4">
    <location>
        <begin position="270"/>
        <end position="279"/>
    </location>
</feature>
<dbReference type="GO" id="GO:0006887">
    <property type="term" value="P:exocytosis"/>
    <property type="evidence" value="ECO:0007669"/>
    <property type="project" value="TreeGrafter"/>
</dbReference>
<evidence type="ECO:0000256" key="1">
    <source>
        <dbReference type="ARBA" id="ARBA00004370"/>
    </source>
</evidence>
<accession>A0AAD8C186</accession>
<feature type="region of interest" description="Disordered" evidence="4">
    <location>
        <begin position="910"/>
        <end position="935"/>
    </location>
</feature>
<dbReference type="PROSITE" id="PS50916">
    <property type="entry name" value="RABBD"/>
    <property type="match status" value="1"/>
</dbReference>
<dbReference type="GO" id="GO:0070382">
    <property type="term" value="C:exocytic vesicle"/>
    <property type="evidence" value="ECO:0007669"/>
    <property type="project" value="TreeGrafter"/>
</dbReference>
<feature type="compositionally biased region" description="Basic and acidic residues" evidence="4">
    <location>
        <begin position="1141"/>
        <end position="1156"/>
    </location>
</feature>
<feature type="compositionally biased region" description="Low complexity" evidence="4">
    <location>
        <begin position="793"/>
        <end position="808"/>
    </location>
</feature>
<name>A0AAD8C186_BIOPF</name>
<dbReference type="CDD" id="cd15747">
    <property type="entry name" value="FYVE_Slp3_4_5"/>
    <property type="match status" value="1"/>
</dbReference>
<dbReference type="GO" id="GO:0006886">
    <property type="term" value="P:intracellular protein transport"/>
    <property type="evidence" value="ECO:0007669"/>
    <property type="project" value="InterPro"/>
</dbReference>
<proteinExistence type="predicted"/>
<feature type="domain" description="RabBD" evidence="6">
    <location>
        <begin position="27"/>
        <end position="148"/>
    </location>
</feature>
<dbReference type="GO" id="GO:0042043">
    <property type="term" value="F:neurexin family protein binding"/>
    <property type="evidence" value="ECO:0007669"/>
    <property type="project" value="TreeGrafter"/>
</dbReference>
<feature type="compositionally biased region" description="Polar residues" evidence="4">
    <location>
        <begin position="743"/>
        <end position="762"/>
    </location>
</feature>
<feature type="region of interest" description="Disordered" evidence="4">
    <location>
        <begin position="264"/>
        <end position="308"/>
    </location>
</feature>
<feature type="domain" description="C2" evidence="5">
    <location>
        <begin position="1423"/>
        <end position="1545"/>
    </location>
</feature>
<feature type="compositionally biased region" description="Low complexity" evidence="4">
    <location>
        <begin position="1314"/>
        <end position="1342"/>
    </location>
</feature>
<feature type="domain" description="C2" evidence="5">
    <location>
        <begin position="1584"/>
        <end position="1711"/>
    </location>
</feature>
<feature type="region of interest" description="Disordered" evidence="4">
    <location>
        <begin position="1582"/>
        <end position="1602"/>
    </location>
</feature>
<feature type="region of interest" description="Disordered" evidence="4">
    <location>
        <begin position="1"/>
        <end position="23"/>
    </location>
</feature>
<feature type="region of interest" description="Disordered" evidence="4">
    <location>
        <begin position="465"/>
        <end position="500"/>
    </location>
</feature>
<comment type="subcellular location">
    <subcellularLocation>
        <location evidence="1">Membrane</location>
    </subcellularLocation>
</comment>
<keyword evidence="8" id="KW-1185">Reference proteome</keyword>
<dbReference type="EMBL" id="JASAOG010000017">
    <property type="protein sequence ID" value="KAK0064393.1"/>
    <property type="molecule type" value="Genomic_DNA"/>
</dbReference>
<keyword evidence="3" id="KW-0472">Membrane</keyword>
<comment type="caution">
    <text evidence="7">The sequence shown here is derived from an EMBL/GenBank/DDBJ whole genome shotgun (WGS) entry which is preliminary data.</text>
</comment>
<dbReference type="CDD" id="cd08521">
    <property type="entry name" value="C2A_SLP"/>
    <property type="match status" value="1"/>
</dbReference>
<feature type="compositionally biased region" description="Basic and acidic residues" evidence="4">
    <location>
        <begin position="490"/>
        <end position="500"/>
    </location>
</feature>
<feature type="compositionally biased region" description="Basic and acidic residues" evidence="4">
    <location>
        <begin position="822"/>
        <end position="833"/>
    </location>
</feature>
<feature type="region of interest" description="Disordered" evidence="4">
    <location>
        <begin position="1286"/>
        <end position="1359"/>
    </location>
</feature>
<reference evidence="7" key="2">
    <citation type="submission" date="2023-04" db="EMBL/GenBank/DDBJ databases">
        <authorList>
            <person name="Bu L."/>
            <person name="Lu L."/>
            <person name="Laidemitt M.R."/>
            <person name="Zhang S.M."/>
            <person name="Mutuku M."/>
            <person name="Mkoji G."/>
            <person name="Steinauer M."/>
            <person name="Loker E.S."/>
        </authorList>
    </citation>
    <scope>NUCLEOTIDE SEQUENCE</scope>
    <source>
        <strain evidence="7">KasaAsao</strain>
        <tissue evidence="7">Whole Snail</tissue>
    </source>
</reference>
<feature type="region of interest" description="Disordered" evidence="4">
    <location>
        <begin position="1048"/>
        <end position="1096"/>
    </location>
</feature>
<evidence type="ECO:0000256" key="2">
    <source>
        <dbReference type="ARBA" id="ARBA00022737"/>
    </source>
</evidence>
<dbReference type="Pfam" id="PF02318">
    <property type="entry name" value="FYVE_2"/>
    <property type="match status" value="1"/>
</dbReference>
<evidence type="ECO:0000259" key="5">
    <source>
        <dbReference type="PROSITE" id="PS50004"/>
    </source>
</evidence>
<feature type="region of interest" description="Disordered" evidence="4">
    <location>
        <begin position="1140"/>
        <end position="1172"/>
    </location>
</feature>
<dbReference type="Gene3D" id="2.60.40.150">
    <property type="entry name" value="C2 domain"/>
    <property type="match status" value="2"/>
</dbReference>
<evidence type="ECO:0000313" key="8">
    <source>
        <dbReference type="Proteomes" id="UP001233172"/>
    </source>
</evidence>
<feature type="compositionally biased region" description="Basic and acidic residues" evidence="4">
    <location>
        <begin position="716"/>
        <end position="741"/>
    </location>
</feature>
<reference evidence="7" key="1">
    <citation type="journal article" date="2023" name="PLoS Negl. Trop. Dis.">
        <title>A genome sequence for Biomphalaria pfeifferi, the major vector snail for the human-infecting parasite Schistosoma mansoni.</title>
        <authorList>
            <person name="Bu L."/>
            <person name="Lu L."/>
            <person name="Laidemitt M.R."/>
            <person name="Zhang S.M."/>
            <person name="Mutuku M."/>
            <person name="Mkoji G."/>
            <person name="Steinauer M."/>
            <person name="Loker E.S."/>
        </authorList>
    </citation>
    <scope>NUCLEOTIDE SEQUENCE</scope>
    <source>
        <strain evidence="7">KasaAsao</strain>
    </source>
</reference>
<dbReference type="PANTHER" id="PTHR45716">
    <property type="entry name" value="BITESIZE, ISOFORM I"/>
    <property type="match status" value="1"/>
</dbReference>
<dbReference type="InterPro" id="IPR000008">
    <property type="entry name" value="C2_dom"/>
</dbReference>
<feature type="compositionally biased region" description="Basic residues" evidence="4">
    <location>
        <begin position="1582"/>
        <end position="1592"/>
    </location>
</feature>
<dbReference type="InterPro" id="IPR043567">
    <property type="entry name" value="SYTL1-5_C2B"/>
</dbReference>
<dbReference type="InterPro" id="IPR035892">
    <property type="entry name" value="C2_domain_sf"/>
</dbReference>
<sequence>MPENFRRPKIQQGGGNETKVAPVPSQSLDLTNLTEQEEKIIQNVIQKDELERSIVEAKISEIRKEIQELRKAGALTSGDDQDTICARCKYKFPSFVFPLGDHGQRCTTCKFRVCKKCSTREPSGMWLCVLCLKYRQEKWLTGEWLSKGQSFGLQGSDLLRVSLRNRNNAYCDFLRAVNSKHYRTISKDKRFLELAQLFQVRSLPPPVVQSLVLCACALYFYLGCCFTGRVMWALICCQGQIRKEYEDVDQVTYIQRPAIIKEVDSDSRTSKNSMSSNEQLDSRKGKSLPASSSYAKVGPAHMKSSPSAPSLELFRRDRLVKEFSRNETFAYLRLATQQARSEHKLTGAHACALTILLKHSPHVVLCFTFLSLAYIIGDGLASFCFGRSLRNKHLSNNCHSEHTLYYDDVKAMNPRLSRLNNEDSLSVSSLCSDYNQNPKYRSLRKSSNTSELELFRKKGERYSLRRKNAYSTEEPPTGSLISDQGSETVNKSKTEKPVKSSIPHWHETLKKQKAVLATARQLRSQKSLVASKTPEVNVEVTSENDMFPLVKPKVAKTNEAENTGQYLSPNLSKEDYSSSMESISMYVRAAQVSKPNTDGNITTNLQSSTNPSSQSVSISKAATVMTSTPKAKKNATLLSLDIPTLKLTCPVEDDTITDDIFKTERKVGFYRSVSVGTSNQHFKKTGLTLTFLKRGWSRSKEKTGHRKLQAAQSSENLEKGNDGKGKRLKESEDKSSNRRDSYTAAQESQRTPVLASDCNSNNERFRSLRRSRITKKGHASSLSKTMDVQRCDSSSSACINSASTSTNNGSKPELAQKADTGITKEEPILERPPRKARTLPTLSSIQQSKKYITDNVDEKLSTLSYQNSGPIVKVEQNEPGLKKPLQSSDSFEDMYNTNVNRLVDLMNGGEKASTTEGLTKPARTKKRRDLPQAAAGKEQQCLLQKTFSLSEEVAENSNYQSFDDVGYATQVEQVTGLSLINVNGSIKQSQENMPNGPALSNVSGSKDFLYNSQMKTVKSSNVKVIGSSTHQEIRDSFKESVMKLRSSITPELIKKPPHHRIPSDVSDSVSSTTDTSDQFGEADSLADESGACSDSTMAEQNFDDSFLAEDERPSHFSPVDCSSNLTSYESSQAVSFDVLPESERSYSQGDKEDSSGRHSSHSNSQFPSNGLIYDESLKTPIAPIRKRPKRVSFKEKYGVQLENDNISLKSTENNEINAVGFQPDTNKYVQSKETLLTGIIHKSTSGVEEPKKATLLFLAYNRPPILQSFDNHGTFSDIPDATFDLDGISENERNNETDLDLPSETSELVRDNESIASSSHITSSQVTSSHVTSPTSRTSTPEPQRPQHQARPASDQQLAVPTIAVSNSTNEQREPAEDDDLDDLFSKHRPQLLGSRSSLADSRESIYSVYSDAGEVNYGRIPVTGEIMFHLIYNAKSSALEVHVKQCRGLAPVDTKHNRSDPYVKTYLLPDKTRSGKRKTKIKKHTLNPTFDEILKYSITKAELESRTLWVTVWHNDRFGRNDFLGEVTISLDYYRFDESEPQWYLLQERAVGQEFPMTAYKGDLFISLKYIPGDMVDNTPKKKPSLLRKKNKEKEKPASTGQGEIHVFVKEAQNLTAMRAAAGSNPFCKGYLLPDVSHSSKQKTSPIKKTTNPQWQHVLIFEGVDQSQLSQHGLELTIWDYEKMSSNDFLGGVRLNLGQVTHNGKSVEWMDARGEEVEAWQSMMDHPNEWVDAQLPLRASMGKQVVKK</sequence>
<evidence type="ECO:0000256" key="4">
    <source>
        <dbReference type="SAM" id="MobiDB-lite"/>
    </source>
</evidence>
<dbReference type="FunFam" id="2.60.40.150:FF:000006">
    <property type="entry name" value="Synaptotagmin-like 5, isoform CRA_a"/>
    <property type="match status" value="1"/>
</dbReference>
<dbReference type="Proteomes" id="UP001233172">
    <property type="component" value="Unassembled WGS sequence"/>
</dbReference>
<organism evidence="7 8">
    <name type="scientific">Biomphalaria pfeifferi</name>
    <name type="common">Bloodfluke planorb</name>
    <name type="synonym">Freshwater snail</name>
    <dbReference type="NCBI Taxonomy" id="112525"/>
    <lineage>
        <taxon>Eukaryota</taxon>
        <taxon>Metazoa</taxon>
        <taxon>Spiralia</taxon>
        <taxon>Lophotrochozoa</taxon>
        <taxon>Mollusca</taxon>
        <taxon>Gastropoda</taxon>
        <taxon>Heterobranchia</taxon>
        <taxon>Euthyneura</taxon>
        <taxon>Panpulmonata</taxon>
        <taxon>Hygrophila</taxon>
        <taxon>Lymnaeoidea</taxon>
        <taxon>Planorbidae</taxon>
        <taxon>Biomphalaria</taxon>
    </lineage>
</organism>
<evidence type="ECO:0000259" key="6">
    <source>
        <dbReference type="PROSITE" id="PS50916"/>
    </source>
</evidence>
<dbReference type="SUPFAM" id="SSF57903">
    <property type="entry name" value="FYVE/PHD zinc finger"/>
    <property type="match status" value="1"/>
</dbReference>
<protein>
    <submittedName>
        <fullName evidence="7">Synaptotagmin-like protein 5 isoform X6</fullName>
    </submittedName>
</protein>
<feature type="compositionally biased region" description="Low complexity" evidence="4">
    <location>
        <begin position="1063"/>
        <end position="1077"/>
    </location>
</feature>
<dbReference type="PANTHER" id="PTHR45716:SF2">
    <property type="entry name" value="BITESIZE, ISOFORM I"/>
    <property type="match status" value="1"/>
</dbReference>
<dbReference type="InterPro" id="IPR010911">
    <property type="entry name" value="Rab_BD"/>
</dbReference>
<dbReference type="GO" id="GO:0005886">
    <property type="term" value="C:plasma membrane"/>
    <property type="evidence" value="ECO:0007669"/>
    <property type="project" value="TreeGrafter"/>
</dbReference>
<dbReference type="InterPro" id="IPR041282">
    <property type="entry name" value="FYVE_2"/>
</dbReference>
<dbReference type="PROSITE" id="PS50004">
    <property type="entry name" value="C2"/>
    <property type="match status" value="2"/>
</dbReference>
<feature type="region of interest" description="Disordered" evidence="4">
    <location>
        <begin position="698"/>
        <end position="838"/>
    </location>
</feature>
<gene>
    <name evidence="7" type="ORF">Bpfe_006052</name>
</gene>
<evidence type="ECO:0000256" key="3">
    <source>
        <dbReference type="ARBA" id="ARBA00023136"/>
    </source>
</evidence>
<dbReference type="SMART" id="SM00239">
    <property type="entry name" value="C2"/>
    <property type="match status" value="2"/>
</dbReference>
<dbReference type="SUPFAM" id="SSF49562">
    <property type="entry name" value="C2 domain (Calcium/lipid-binding domain, CaLB)"/>
    <property type="match status" value="2"/>
</dbReference>
<dbReference type="GO" id="GO:0031267">
    <property type="term" value="F:small GTPase binding"/>
    <property type="evidence" value="ECO:0007669"/>
    <property type="project" value="InterPro"/>
</dbReference>
<dbReference type="CDD" id="cd04020">
    <property type="entry name" value="C2B_SLP_1-2-3-4"/>
    <property type="match status" value="1"/>
</dbReference>
<dbReference type="InterPro" id="IPR013083">
    <property type="entry name" value="Znf_RING/FYVE/PHD"/>
</dbReference>
<dbReference type="Gene3D" id="3.30.40.10">
    <property type="entry name" value="Zinc/RING finger domain, C3HC4 (zinc finger)"/>
    <property type="match status" value="1"/>
</dbReference>
<dbReference type="Pfam" id="PF00168">
    <property type="entry name" value="C2"/>
    <property type="match status" value="2"/>
</dbReference>
<feature type="compositionally biased region" description="Basic residues" evidence="4">
    <location>
        <begin position="767"/>
        <end position="778"/>
    </location>
</feature>